<evidence type="ECO:0000313" key="1">
    <source>
        <dbReference type="EMBL" id="EPB92687.1"/>
    </source>
</evidence>
<organism evidence="1 2">
    <name type="scientific">Mucor circinelloides f. circinelloides (strain 1006PhL)</name>
    <name type="common">Mucormycosis agent</name>
    <name type="synonym">Calyptromyces circinelloides</name>
    <dbReference type="NCBI Taxonomy" id="1220926"/>
    <lineage>
        <taxon>Eukaryota</taxon>
        <taxon>Fungi</taxon>
        <taxon>Fungi incertae sedis</taxon>
        <taxon>Mucoromycota</taxon>
        <taxon>Mucoromycotina</taxon>
        <taxon>Mucoromycetes</taxon>
        <taxon>Mucorales</taxon>
        <taxon>Mucorineae</taxon>
        <taxon>Mucoraceae</taxon>
        <taxon>Mucor</taxon>
    </lineage>
</organism>
<dbReference type="EMBL" id="KE123898">
    <property type="protein sequence ID" value="EPB92687.1"/>
    <property type="molecule type" value="Genomic_DNA"/>
</dbReference>
<keyword evidence="2" id="KW-1185">Reference proteome</keyword>
<dbReference type="AlphaFoldDB" id="S2JW66"/>
<dbReference type="OrthoDB" id="2279264at2759"/>
<dbReference type="InParanoid" id="S2JW66"/>
<sequence length="406" mass="46795">MADDSIPSIILTKKECPFCDKAYESFQKERIHVFQKHAKKIQLGAKNDRAAGTFPHTETNLKKFAYTRIIIPLGRPSCVKTFKEKSELAAHDNREHLLEPQDRQAAEVSIEDHIIISRTYVNESFSNFIKEVNERYNKNELKLAENLNDIMALASILLVKKNASNLPFLSNVIYNQLKGMLRPNRRGVFNMVQLMEVKDILQQHNNNLVDDDECIDGLRMLPRLSEAHLCSSYIEPFMTALFSSKEPVKIPHMSNLNDQNCSRRPDFVVDVYKNQQFLMTNCFGEAKLETCTSSKLLNYDFLRLGLFSKEAIYKYSLESSLCFQIVGQKCTFYQMSLLYTMYELGEFRIPTQRQHLLDLIGHVDFLLQIVTLYHDQCNTSSANLSNMLCPTDPIMFLLDSKISIVN</sequence>
<name>S2JW66_MUCC1</name>
<reference evidence="2" key="1">
    <citation type="submission" date="2013-05" db="EMBL/GenBank/DDBJ databases">
        <title>The Genome sequence of Mucor circinelloides f. circinelloides 1006PhL.</title>
        <authorList>
            <consortium name="The Broad Institute Genomics Platform"/>
            <person name="Cuomo C."/>
            <person name="Earl A."/>
            <person name="Findley K."/>
            <person name="Lee S.C."/>
            <person name="Walker B."/>
            <person name="Young S."/>
            <person name="Zeng Q."/>
            <person name="Gargeya S."/>
            <person name="Fitzgerald M."/>
            <person name="Haas B."/>
            <person name="Abouelleil A."/>
            <person name="Allen A.W."/>
            <person name="Alvarado L."/>
            <person name="Arachchi H.M."/>
            <person name="Berlin A.M."/>
            <person name="Chapman S.B."/>
            <person name="Gainer-Dewar J."/>
            <person name="Goldberg J."/>
            <person name="Griggs A."/>
            <person name="Gujja S."/>
            <person name="Hansen M."/>
            <person name="Howarth C."/>
            <person name="Imamovic A."/>
            <person name="Ireland A."/>
            <person name="Larimer J."/>
            <person name="McCowan C."/>
            <person name="Murphy C."/>
            <person name="Pearson M."/>
            <person name="Poon T.W."/>
            <person name="Priest M."/>
            <person name="Roberts A."/>
            <person name="Saif S."/>
            <person name="Shea T."/>
            <person name="Sisk P."/>
            <person name="Sykes S."/>
            <person name="Wortman J."/>
            <person name="Nusbaum C."/>
            <person name="Birren B."/>
        </authorList>
    </citation>
    <scope>NUCLEOTIDE SEQUENCE [LARGE SCALE GENOMIC DNA]</scope>
    <source>
        <strain evidence="2">1006PhL</strain>
    </source>
</reference>
<dbReference type="VEuPathDB" id="FungiDB:HMPREF1544_00416"/>
<evidence type="ECO:0000313" key="2">
    <source>
        <dbReference type="Proteomes" id="UP000014254"/>
    </source>
</evidence>
<proteinExistence type="predicted"/>
<gene>
    <name evidence="1" type="ORF">HMPREF1544_00416</name>
</gene>
<dbReference type="Proteomes" id="UP000014254">
    <property type="component" value="Unassembled WGS sequence"/>
</dbReference>
<accession>S2JW66</accession>
<protein>
    <submittedName>
        <fullName evidence="1">Uncharacterized protein</fullName>
    </submittedName>
</protein>